<comment type="caution">
    <text evidence="1">The sequence shown here is derived from an EMBL/GenBank/DDBJ whole genome shotgun (WGS) entry which is preliminary data.</text>
</comment>
<protein>
    <submittedName>
        <fullName evidence="1">Uncharacterized protein</fullName>
    </submittedName>
</protein>
<evidence type="ECO:0000313" key="2">
    <source>
        <dbReference type="Proteomes" id="UP000784294"/>
    </source>
</evidence>
<dbReference type="AlphaFoldDB" id="A0A448WVV1"/>
<reference evidence="1" key="1">
    <citation type="submission" date="2018-11" db="EMBL/GenBank/DDBJ databases">
        <authorList>
            <consortium name="Pathogen Informatics"/>
        </authorList>
    </citation>
    <scope>NUCLEOTIDE SEQUENCE</scope>
</reference>
<accession>A0A448WVV1</accession>
<sequence>MDRIGVDSGHITGLGSNGYRERRDPYFSYGRVGMFGQRSGTLTGLDRAATDETAASSTEVGVESGRGGAGCSVGRIATGHNIQPWQRISELNLDELEMAYPTVQSWLRPSSHLPGKESKKYTVSLRSLQTFDRPIIF</sequence>
<organism evidence="1 2">
    <name type="scientific">Protopolystoma xenopodis</name>
    <dbReference type="NCBI Taxonomy" id="117903"/>
    <lineage>
        <taxon>Eukaryota</taxon>
        <taxon>Metazoa</taxon>
        <taxon>Spiralia</taxon>
        <taxon>Lophotrochozoa</taxon>
        <taxon>Platyhelminthes</taxon>
        <taxon>Monogenea</taxon>
        <taxon>Polyopisthocotylea</taxon>
        <taxon>Polystomatidea</taxon>
        <taxon>Polystomatidae</taxon>
        <taxon>Protopolystoma</taxon>
    </lineage>
</organism>
<proteinExistence type="predicted"/>
<evidence type="ECO:0000313" key="1">
    <source>
        <dbReference type="EMBL" id="VEL21494.1"/>
    </source>
</evidence>
<keyword evidence="2" id="KW-1185">Reference proteome</keyword>
<dbReference type="EMBL" id="CAAALY010051613">
    <property type="protein sequence ID" value="VEL21494.1"/>
    <property type="molecule type" value="Genomic_DNA"/>
</dbReference>
<name>A0A448WVV1_9PLAT</name>
<dbReference type="Proteomes" id="UP000784294">
    <property type="component" value="Unassembled WGS sequence"/>
</dbReference>
<gene>
    <name evidence="1" type="ORF">PXEA_LOCUS14934</name>
</gene>